<evidence type="ECO:0008006" key="4">
    <source>
        <dbReference type="Google" id="ProtNLM"/>
    </source>
</evidence>
<dbReference type="Proteomes" id="UP000243359">
    <property type="component" value="Chromosome I"/>
</dbReference>
<evidence type="ECO:0000313" key="3">
    <source>
        <dbReference type="Proteomes" id="UP000243359"/>
    </source>
</evidence>
<gene>
    <name evidence="2" type="ORF">SAMN05216221_4120</name>
</gene>
<feature type="region of interest" description="Disordered" evidence="1">
    <location>
        <begin position="225"/>
        <end position="276"/>
    </location>
</feature>
<feature type="compositionally biased region" description="Low complexity" evidence="1">
    <location>
        <begin position="293"/>
        <end position="302"/>
    </location>
</feature>
<organism evidence="2 3">
    <name type="scientific">Pseudomonas oryzae</name>
    <dbReference type="NCBI Taxonomy" id="1392877"/>
    <lineage>
        <taxon>Bacteria</taxon>
        <taxon>Pseudomonadati</taxon>
        <taxon>Pseudomonadota</taxon>
        <taxon>Gammaproteobacteria</taxon>
        <taxon>Pseudomonadales</taxon>
        <taxon>Pseudomonadaceae</taxon>
        <taxon>Pseudomonas</taxon>
    </lineage>
</organism>
<dbReference type="AlphaFoldDB" id="A0A1H1Z7B6"/>
<feature type="region of interest" description="Disordered" evidence="1">
    <location>
        <begin position="288"/>
        <end position="313"/>
    </location>
</feature>
<evidence type="ECO:0000256" key="1">
    <source>
        <dbReference type="SAM" id="MobiDB-lite"/>
    </source>
</evidence>
<accession>A0A1H1Z7B6</accession>
<dbReference type="RefSeq" id="WP_157719558.1">
    <property type="nucleotide sequence ID" value="NZ_LT629751.1"/>
</dbReference>
<protein>
    <recommendedName>
        <fullName evidence="4">Thymidine phosphorylase</fullName>
    </recommendedName>
</protein>
<keyword evidence="3" id="KW-1185">Reference proteome</keyword>
<dbReference type="Pfam" id="PF07793">
    <property type="entry name" value="DUF1631"/>
    <property type="match status" value="1"/>
</dbReference>
<name>A0A1H1Z7B6_9PSED</name>
<reference evidence="3" key="1">
    <citation type="submission" date="2016-10" db="EMBL/GenBank/DDBJ databases">
        <authorList>
            <person name="Varghese N."/>
            <person name="Submissions S."/>
        </authorList>
    </citation>
    <scope>NUCLEOTIDE SEQUENCE [LARGE SCALE GENOMIC DNA]</scope>
    <source>
        <strain evidence="3">KCTC 32247</strain>
    </source>
</reference>
<sequence length="763" mass="85307">MSPTPPSTPSTPTPLASRSLRPRFSALEQRCLELAMNHLDQSLNLALTQAEEALFNQAEQATSNQEQALFFDGMRAVRNQRPQVVRVFHQCLAGFFATFLEGREPQVRPSATELSLLEHDEHEERLQLDQLARRCRSRCTRQLGALERRLAQLTPAPAAALRQDNPFAPESLAEAFRQALAADPLPLVIRRTLYELFEQQALASLDGLYAGLNQQLIEADVLPQLSDQPPPLRQPQQLPGKVEPAPRGPDNSATSSRAPATDSDAWGNEPRSESEQLFRGVTRLLSRRHAHEPSLPTASAAPTPAPSPGSGGLYSEEELIAALTRLQQVSMRELGTPAQSRQDAQQLKARLHAELEAACTLPARQQLDRDAADIIDLVGMLFAFILDDPSLPDRCKTVLSHLHTPYLKLALSDRELFTRDIHPARQLLDNMAKAGARFAEDDDASGLLAKMQQIVERILRDFDSDSSLFSELLLDFEEHLRRLQQRVELREKRALDTARGRDRLHVAHQQAAAQIRRVLAGRTLPRPMQELMVKGWRDVLALIHLRQGEDSEEWRQACQAAEQLAWSCMPLERHDRENMQRERLGLLDRLREGLQQLGSLSDADIRRLLQDVIACQHAVQAGQPELVAELTVKLPDNSLGALLQPPAAPEPLTEEEEALPPELETLLRQLEGLPFGSLFGFLEDGQVHRLRLSWFSPASRHYLFIDPSGQHSRTWSAARLAQGLHDGSVYLLGQPSDSPLMQRALQAIYRVLQRLEDGQPAGD</sequence>
<dbReference type="OrthoDB" id="6188167at2"/>
<dbReference type="InterPro" id="IPR012434">
    <property type="entry name" value="DUF1631"/>
</dbReference>
<dbReference type="STRING" id="1392877.SAMN05216221_4120"/>
<evidence type="ECO:0000313" key="2">
    <source>
        <dbReference type="EMBL" id="SDT29604.1"/>
    </source>
</evidence>
<proteinExistence type="predicted"/>
<dbReference type="EMBL" id="LT629751">
    <property type="protein sequence ID" value="SDT29604.1"/>
    <property type="molecule type" value="Genomic_DNA"/>
</dbReference>